<dbReference type="PANTHER" id="PTHR33171:SF17">
    <property type="entry name" value="LARA-LIKE N-TERMINAL DOMAIN-CONTAINING PROTEIN"/>
    <property type="match status" value="1"/>
</dbReference>
<dbReference type="EMBL" id="CP017641">
    <property type="protein sequence ID" value="APZ92110.1"/>
    <property type="molecule type" value="Genomic_DNA"/>
</dbReference>
<sequence>MYGERRIRYSPGTYALSQQVDLSMTENLPTLDRDAILKWIHENVPVDEFAGRKVLLIVPDSTRTAPLPILFPALRKLLGPACKQLDLLVALGTHPPMPLQKIRSMLGIADDDPCDDVGLFNHEWDNPDALATIGTLTEAETREISNGVLAQEVPVEINKRVLDYDVALIVGPVFPHEVVGFSGGNKYFFPGVSGPRLLNFFHWLGALITNVGIIGIQDTPVRQVVNRAAKLVPIERRCLAFVVAANASPYGMFYGTPEEAWKGASELSGRVHIKRFSKPFKQVLSCAPEMYDELWVAGKCMYKLEPVVADGGELIIYAPHMKDVSVTHGAAIEAVGYHVRDYFTKQWDKFKHHPWGALAHSTHVRGSGEFVDGVEKPRVTVTVASQIPREVCERINLAYRDPATIDVEAFANREDEGVLLVRKAGEHLHRLEDGVSTQYQE</sequence>
<dbReference type="Pfam" id="PF09861">
    <property type="entry name" value="Lar_N"/>
    <property type="match status" value="1"/>
</dbReference>
<accession>A0A1P8WDH6</accession>
<evidence type="ECO:0000313" key="2">
    <source>
        <dbReference type="EMBL" id="APZ92110.1"/>
    </source>
</evidence>
<reference evidence="2 3" key="1">
    <citation type="journal article" date="2016" name="Front. Microbiol.">
        <title>Fuerstia marisgermanicae gen. nov., sp. nov., an Unusual Member of the Phylum Planctomycetes from the German Wadden Sea.</title>
        <authorList>
            <person name="Kohn T."/>
            <person name="Heuer A."/>
            <person name="Jogler M."/>
            <person name="Vollmers J."/>
            <person name="Boedeker C."/>
            <person name="Bunk B."/>
            <person name="Rast P."/>
            <person name="Borchert D."/>
            <person name="Glockner I."/>
            <person name="Freese H.M."/>
            <person name="Klenk H.P."/>
            <person name="Overmann J."/>
            <person name="Kaster A.K."/>
            <person name="Rohde M."/>
            <person name="Wiegand S."/>
            <person name="Jogler C."/>
        </authorList>
    </citation>
    <scope>NUCLEOTIDE SEQUENCE [LARGE SCALE GENOMIC DNA]</scope>
    <source>
        <strain evidence="2 3">NH11</strain>
    </source>
</reference>
<dbReference type="InterPro" id="IPR043166">
    <property type="entry name" value="LarA-like_C"/>
</dbReference>
<feature type="domain" description="LarA-like N-terminal" evidence="1">
    <location>
        <begin position="50"/>
        <end position="204"/>
    </location>
</feature>
<dbReference type="Gene3D" id="3.90.226.30">
    <property type="match status" value="1"/>
</dbReference>
<evidence type="ECO:0000259" key="1">
    <source>
        <dbReference type="Pfam" id="PF09861"/>
    </source>
</evidence>
<dbReference type="AlphaFoldDB" id="A0A1P8WDH6"/>
<dbReference type="PANTHER" id="PTHR33171">
    <property type="entry name" value="LAR_N DOMAIN-CONTAINING PROTEIN"/>
    <property type="match status" value="1"/>
</dbReference>
<dbReference type="InterPro" id="IPR048068">
    <property type="entry name" value="LarA-like"/>
</dbReference>
<name>A0A1P8WDH6_9PLAN</name>
<dbReference type="GO" id="GO:0050043">
    <property type="term" value="F:lactate racemase activity"/>
    <property type="evidence" value="ECO:0007669"/>
    <property type="project" value="InterPro"/>
</dbReference>
<gene>
    <name evidence="2" type="ORF">Fuma_01714</name>
</gene>
<dbReference type="Proteomes" id="UP000187735">
    <property type="component" value="Chromosome"/>
</dbReference>
<dbReference type="InterPro" id="IPR018657">
    <property type="entry name" value="LarA-like_N"/>
</dbReference>
<dbReference type="KEGG" id="fmr:Fuma_01714"/>
<dbReference type="STRING" id="1891926.Fuma_01714"/>
<proteinExistence type="predicted"/>
<organism evidence="2 3">
    <name type="scientific">Fuerstiella marisgermanici</name>
    <dbReference type="NCBI Taxonomy" id="1891926"/>
    <lineage>
        <taxon>Bacteria</taxon>
        <taxon>Pseudomonadati</taxon>
        <taxon>Planctomycetota</taxon>
        <taxon>Planctomycetia</taxon>
        <taxon>Planctomycetales</taxon>
        <taxon>Planctomycetaceae</taxon>
        <taxon>Fuerstiella</taxon>
    </lineage>
</organism>
<evidence type="ECO:0000313" key="3">
    <source>
        <dbReference type="Proteomes" id="UP000187735"/>
    </source>
</evidence>
<protein>
    <recommendedName>
        <fullName evidence="1">LarA-like N-terminal domain-containing protein</fullName>
    </recommendedName>
</protein>
<keyword evidence="3" id="KW-1185">Reference proteome</keyword>
<dbReference type="Gene3D" id="3.40.50.11440">
    <property type="match status" value="1"/>
</dbReference>